<accession>A0AAV8T4J3</accession>
<evidence type="ECO:0000313" key="3">
    <source>
        <dbReference type="Proteomes" id="UP001159364"/>
    </source>
</evidence>
<reference evidence="2 3" key="1">
    <citation type="submission" date="2021-09" db="EMBL/GenBank/DDBJ databases">
        <title>Genomic insights and catalytic innovation underlie evolution of tropane alkaloids biosynthesis.</title>
        <authorList>
            <person name="Wang Y.-J."/>
            <person name="Tian T."/>
            <person name="Huang J.-P."/>
            <person name="Huang S.-X."/>
        </authorList>
    </citation>
    <scope>NUCLEOTIDE SEQUENCE [LARGE SCALE GENOMIC DNA]</scope>
    <source>
        <strain evidence="2">KIB-2018</strain>
        <tissue evidence="2">Leaf</tissue>
    </source>
</reference>
<proteinExistence type="predicted"/>
<dbReference type="AlphaFoldDB" id="A0AAV8T4J3"/>
<keyword evidence="1" id="KW-0732">Signal</keyword>
<feature type="chain" id="PRO_5043642221" description="Secreted protein" evidence="1">
    <location>
        <begin position="27"/>
        <end position="107"/>
    </location>
</feature>
<evidence type="ECO:0000256" key="1">
    <source>
        <dbReference type="SAM" id="SignalP"/>
    </source>
</evidence>
<dbReference type="Proteomes" id="UP001159364">
    <property type="component" value="Linkage Group LG07"/>
</dbReference>
<dbReference type="EMBL" id="JAIWQS010000007">
    <property type="protein sequence ID" value="KAJ8761039.1"/>
    <property type="molecule type" value="Genomic_DNA"/>
</dbReference>
<protein>
    <recommendedName>
        <fullName evidence="4">Secreted protein</fullName>
    </recommendedName>
</protein>
<name>A0AAV8T4J3_9ROSI</name>
<comment type="caution">
    <text evidence="2">The sequence shown here is derived from an EMBL/GenBank/DDBJ whole genome shotgun (WGS) entry which is preliminary data.</text>
</comment>
<keyword evidence="3" id="KW-1185">Reference proteome</keyword>
<gene>
    <name evidence="2" type="ORF">K2173_025746</name>
</gene>
<feature type="signal peptide" evidence="1">
    <location>
        <begin position="1"/>
        <end position="26"/>
    </location>
</feature>
<sequence>MVRKATLLIALTWLLVVASISISASATAGARMKLTEDLVYPQAGCRCCYFVGKIPNLRCGKVCCNTNMSDLLYSKDNQIAKAKEQALSRKDILDKEKEWKCTSEEEK</sequence>
<organism evidence="2 3">
    <name type="scientific">Erythroxylum novogranatense</name>
    <dbReference type="NCBI Taxonomy" id="1862640"/>
    <lineage>
        <taxon>Eukaryota</taxon>
        <taxon>Viridiplantae</taxon>
        <taxon>Streptophyta</taxon>
        <taxon>Embryophyta</taxon>
        <taxon>Tracheophyta</taxon>
        <taxon>Spermatophyta</taxon>
        <taxon>Magnoliopsida</taxon>
        <taxon>eudicotyledons</taxon>
        <taxon>Gunneridae</taxon>
        <taxon>Pentapetalae</taxon>
        <taxon>rosids</taxon>
        <taxon>fabids</taxon>
        <taxon>Malpighiales</taxon>
        <taxon>Erythroxylaceae</taxon>
        <taxon>Erythroxylum</taxon>
    </lineage>
</organism>
<evidence type="ECO:0008006" key="4">
    <source>
        <dbReference type="Google" id="ProtNLM"/>
    </source>
</evidence>
<evidence type="ECO:0000313" key="2">
    <source>
        <dbReference type="EMBL" id="KAJ8761039.1"/>
    </source>
</evidence>